<evidence type="ECO:0000313" key="12">
    <source>
        <dbReference type="EMBL" id="WMS86132.1"/>
    </source>
</evidence>
<dbReference type="Pfam" id="PF14559">
    <property type="entry name" value="TPR_19"/>
    <property type="match status" value="1"/>
</dbReference>
<evidence type="ECO:0000256" key="2">
    <source>
        <dbReference type="ARBA" id="ARBA00004429"/>
    </source>
</evidence>
<evidence type="ECO:0000256" key="10">
    <source>
        <dbReference type="SAM" id="Phobius"/>
    </source>
</evidence>
<keyword evidence="5" id="KW-0997">Cell inner membrane</keyword>
<comment type="subcellular location">
    <subcellularLocation>
        <location evidence="2">Cell inner membrane</location>
        <topology evidence="2">Multi-pass membrane protein</topology>
    </subcellularLocation>
</comment>
<keyword evidence="13" id="KW-1185">Reference proteome</keyword>
<accession>A0AA51RRC2</accession>
<dbReference type="RefSeq" id="WP_309201284.1">
    <property type="nucleotide sequence ID" value="NZ_CP133548.1"/>
</dbReference>
<evidence type="ECO:0000256" key="7">
    <source>
        <dbReference type="ARBA" id="ARBA00022989"/>
    </source>
</evidence>
<dbReference type="SUPFAM" id="SSF48452">
    <property type="entry name" value="TPR-like"/>
    <property type="match status" value="1"/>
</dbReference>
<evidence type="ECO:0000256" key="4">
    <source>
        <dbReference type="ARBA" id="ARBA00022475"/>
    </source>
</evidence>
<evidence type="ECO:0000256" key="6">
    <source>
        <dbReference type="ARBA" id="ARBA00022692"/>
    </source>
</evidence>
<evidence type="ECO:0000313" key="13">
    <source>
        <dbReference type="Proteomes" id="UP001239782"/>
    </source>
</evidence>
<comment type="function">
    <text evidence="1">Involved in a late step of protoheme IX synthesis.</text>
</comment>
<evidence type="ECO:0000256" key="5">
    <source>
        <dbReference type="ARBA" id="ARBA00022519"/>
    </source>
</evidence>
<gene>
    <name evidence="12" type="ORF">Q9312_12975</name>
</gene>
<dbReference type="GO" id="GO:0006779">
    <property type="term" value="P:porphyrin-containing compound biosynthetic process"/>
    <property type="evidence" value="ECO:0007669"/>
    <property type="project" value="UniProtKB-KW"/>
</dbReference>
<evidence type="ECO:0000259" key="11">
    <source>
        <dbReference type="Pfam" id="PF07219"/>
    </source>
</evidence>
<dbReference type="GO" id="GO:0005886">
    <property type="term" value="C:plasma membrane"/>
    <property type="evidence" value="ECO:0007669"/>
    <property type="project" value="UniProtKB-SubCell"/>
</dbReference>
<dbReference type="GO" id="GO:0042168">
    <property type="term" value="P:heme metabolic process"/>
    <property type="evidence" value="ECO:0007669"/>
    <property type="project" value="InterPro"/>
</dbReference>
<dbReference type="Proteomes" id="UP001239782">
    <property type="component" value="Chromosome"/>
</dbReference>
<dbReference type="InterPro" id="IPR010817">
    <property type="entry name" value="HemY_N"/>
</dbReference>
<dbReference type="InterPro" id="IPR011990">
    <property type="entry name" value="TPR-like_helical_dom_sf"/>
</dbReference>
<dbReference type="KEGG" id="plei:Q9312_12975"/>
<evidence type="ECO:0000256" key="1">
    <source>
        <dbReference type="ARBA" id="ARBA00002962"/>
    </source>
</evidence>
<dbReference type="InterPro" id="IPR005254">
    <property type="entry name" value="Heme_biosyn_assoc_TPR_pro"/>
</dbReference>
<organism evidence="12 13">
    <name type="scientific">Pleionea litopenaei</name>
    <dbReference type="NCBI Taxonomy" id="3070815"/>
    <lineage>
        <taxon>Bacteria</taxon>
        <taxon>Pseudomonadati</taxon>
        <taxon>Pseudomonadota</taxon>
        <taxon>Gammaproteobacteria</taxon>
        <taxon>Oceanospirillales</taxon>
        <taxon>Pleioneaceae</taxon>
        <taxon>Pleionea</taxon>
    </lineage>
</organism>
<dbReference type="Gene3D" id="1.25.40.10">
    <property type="entry name" value="Tetratricopeptide repeat domain"/>
    <property type="match status" value="1"/>
</dbReference>
<keyword evidence="4" id="KW-1003">Cell membrane</keyword>
<comment type="pathway">
    <text evidence="3">Porphyrin-containing compound metabolism; protoheme biosynthesis.</text>
</comment>
<evidence type="ECO:0000256" key="3">
    <source>
        <dbReference type="ARBA" id="ARBA00004744"/>
    </source>
</evidence>
<dbReference type="Pfam" id="PF07219">
    <property type="entry name" value="HemY_N"/>
    <property type="match status" value="1"/>
</dbReference>
<keyword evidence="8 10" id="KW-0472">Membrane</keyword>
<protein>
    <submittedName>
        <fullName evidence="12">Heme biosynthesis HemY N-terminal domain-containing protein</fullName>
    </submittedName>
</protein>
<dbReference type="EMBL" id="CP133548">
    <property type="protein sequence ID" value="WMS86132.1"/>
    <property type="molecule type" value="Genomic_DNA"/>
</dbReference>
<feature type="transmembrane region" description="Helical" evidence="10">
    <location>
        <begin position="41"/>
        <end position="64"/>
    </location>
</feature>
<keyword evidence="6 10" id="KW-0812">Transmembrane</keyword>
<keyword evidence="9" id="KW-0627">Porphyrin biosynthesis</keyword>
<evidence type="ECO:0000256" key="8">
    <source>
        <dbReference type="ARBA" id="ARBA00023136"/>
    </source>
</evidence>
<dbReference type="AlphaFoldDB" id="A0AA51RRC2"/>
<keyword evidence="7 10" id="KW-1133">Transmembrane helix</keyword>
<name>A0AA51RRC2_9GAMM</name>
<evidence type="ECO:0000256" key="9">
    <source>
        <dbReference type="ARBA" id="ARBA00023244"/>
    </source>
</evidence>
<reference evidence="12 13" key="1">
    <citation type="submission" date="2023-08" db="EMBL/GenBank/DDBJ databases">
        <title>Pleionea litopenaei sp. nov., isolated from stomach of juvenile Litopenaeus vannamei.</title>
        <authorList>
            <person name="Rho A.M."/>
            <person name="Hwang C.Y."/>
        </authorList>
    </citation>
    <scope>NUCLEOTIDE SEQUENCE [LARGE SCALE GENOMIC DNA]</scope>
    <source>
        <strain evidence="12 13">HL-JVS1</strain>
    </source>
</reference>
<proteinExistence type="predicted"/>
<feature type="domain" description="HemY N-terminal" evidence="11">
    <location>
        <begin position="25"/>
        <end position="131"/>
    </location>
</feature>
<dbReference type="NCBIfam" id="TIGR00540">
    <property type="entry name" value="TPR_hemY_coli"/>
    <property type="match status" value="1"/>
</dbReference>
<sequence>MRLFYFLCAIVIGAVLAYIIKDQHGYVLIAWGKTTIEMRLWLGAFLLISFTIAVIFLSWILLTVKRSGRRVKRWTAQRGSQKSRGQTINGLIALTEGHWTKAEQFFQKANEKSDSRLINYILAAKAAQEQGNYKARDLYLQKASEWEPDASIAVSVTQADLQFESEQYEQALATLSQLWSQKRRHPYVLKLLAKCYVQLNDWSSLYDLLPQLKKQQIFSNEVFSSIEQECLINFIHSSANKGCEHLQTVWQQLQSDYQKREDLVECFATYLIQFGANAEAEMVLRTALKRRYSAKLIYRYGKANGRDAKSQLAFAETFKEQGARDWQCLLSLGQLSYRNELWGKANSYLEQALNLHPDLEVLRLLLDVKQHLDEPNKNILNLITQVLDRREISTTTVPLNLRLEQEKEHE</sequence>